<dbReference type="PANTHER" id="PTHR15818">
    <property type="entry name" value="G PATCH AND KOW-CONTAINING"/>
    <property type="match status" value="1"/>
</dbReference>
<comment type="similarity">
    <text evidence="2 4">Belongs to the SPP2 family.</text>
</comment>
<keyword evidence="3 4" id="KW-0539">Nucleus</keyword>
<comment type="function">
    <text evidence="4">Involved in spliceosome maturation and the first step of pre-mRNA splicing.</text>
</comment>
<feature type="compositionally biased region" description="Basic and acidic residues" evidence="5">
    <location>
        <begin position="330"/>
        <end position="392"/>
    </location>
</feature>
<feature type="region of interest" description="Disordered" evidence="5">
    <location>
        <begin position="70"/>
        <end position="210"/>
    </location>
</feature>
<feature type="compositionally biased region" description="Polar residues" evidence="5">
    <location>
        <begin position="109"/>
        <end position="121"/>
    </location>
</feature>
<keyword evidence="4" id="KW-0508">mRNA splicing</keyword>
<dbReference type="InterPro" id="IPR000467">
    <property type="entry name" value="G_patch_dom"/>
</dbReference>
<reference evidence="7 8" key="1">
    <citation type="submission" date="2024-09" db="EMBL/GenBank/DDBJ databases">
        <title>Rethinking Asexuality: The Enigmatic Case of Functional Sexual Genes in Lepraria (Stereocaulaceae).</title>
        <authorList>
            <person name="Doellman M."/>
            <person name="Sun Y."/>
            <person name="Barcenas-Pena A."/>
            <person name="Lumbsch H.T."/>
            <person name="Grewe F."/>
        </authorList>
    </citation>
    <scope>NUCLEOTIDE SEQUENCE [LARGE SCALE GENOMIC DNA]</scope>
    <source>
        <strain evidence="7 8">Grewe 0041</strain>
    </source>
</reference>
<feature type="compositionally biased region" description="Basic and acidic residues" evidence="5">
    <location>
        <begin position="434"/>
        <end position="460"/>
    </location>
</feature>
<dbReference type="Proteomes" id="UP001590951">
    <property type="component" value="Unassembled WGS sequence"/>
</dbReference>
<dbReference type="InterPro" id="IPR026822">
    <property type="entry name" value="Spp2/MOS2_G-patch"/>
</dbReference>
<feature type="compositionally biased region" description="Basic and acidic residues" evidence="5">
    <location>
        <begin position="85"/>
        <end position="95"/>
    </location>
</feature>
<dbReference type="EMBL" id="JBHFEH010000134">
    <property type="protein sequence ID" value="KAL2045829.1"/>
    <property type="molecule type" value="Genomic_DNA"/>
</dbReference>
<organism evidence="7 8">
    <name type="scientific">Lepraria finkii</name>
    <dbReference type="NCBI Taxonomy" id="1340010"/>
    <lineage>
        <taxon>Eukaryota</taxon>
        <taxon>Fungi</taxon>
        <taxon>Dikarya</taxon>
        <taxon>Ascomycota</taxon>
        <taxon>Pezizomycotina</taxon>
        <taxon>Lecanoromycetes</taxon>
        <taxon>OSLEUM clade</taxon>
        <taxon>Lecanoromycetidae</taxon>
        <taxon>Lecanorales</taxon>
        <taxon>Lecanorineae</taxon>
        <taxon>Stereocaulaceae</taxon>
        <taxon>Lepraria</taxon>
    </lineage>
</organism>
<protein>
    <recommendedName>
        <fullName evidence="4">Pre-mRNA-splicing factor</fullName>
    </recommendedName>
</protein>
<accession>A0ABR4AMB7</accession>
<evidence type="ECO:0000256" key="3">
    <source>
        <dbReference type="ARBA" id="ARBA00023242"/>
    </source>
</evidence>
<name>A0ABR4AMB7_9LECA</name>
<dbReference type="Pfam" id="PF12656">
    <property type="entry name" value="G-patch_2"/>
    <property type="match status" value="1"/>
</dbReference>
<feature type="compositionally biased region" description="Basic and acidic residues" evidence="5">
    <location>
        <begin position="176"/>
        <end position="200"/>
    </location>
</feature>
<evidence type="ECO:0000313" key="8">
    <source>
        <dbReference type="Proteomes" id="UP001590951"/>
    </source>
</evidence>
<evidence type="ECO:0000256" key="4">
    <source>
        <dbReference type="RuleBase" id="RU369096"/>
    </source>
</evidence>
<dbReference type="InterPro" id="IPR045166">
    <property type="entry name" value="Spp2-like"/>
</dbReference>
<dbReference type="PROSITE" id="PS50174">
    <property type="entry name" value="G_PATCH"/>
    <property type="match status" value="1"/>
</dbReference>
<feature type="region of interest" description="Disordered" evidence="5">
    <location>
        <begin position="316"/>
        <end position="460"/>
    </location>
</feature>
<gene>
    <name evidence="7" type="ORF">ABVK25_012011</name>
</gene>
<proteinExistence type="inferred from homology"/>
<feature type="compositionally biased region" description="Polar residues" evidence="5">
    <location>
        <begin position="1"/>
        <end position="12"/>
    </location>
</feature>
<feature type="compositionally biased region" description="Basic residues" evidence="5">
    <location>
        <begin position="393"/>
        <end position="407"/>
    </location>
</feature>
<evidence type="ECO:0000256" key="2">
    <source>
        <dbReference type="ARBA" id="ARBA00008576"/>
    </source>
</evidence>
<comment type="caution">
    <text evidence="7">The sequence shown here is derived from an EMBL/GenBank/DDBJ whole genome shotgun (WGS) entry which is preliminary data.</text>
</comment>
<feature type="domain" description="G-patch" evidence="6">
    <location>
        <begin position="235"/>
        <end position="285"/>
    </location>
</feature>
<dbReference type="PANTHER" id="PTHR15818:SF2">
    <property type="entry name" value="G-PATCH DOMAIN AND KOW MOTIFS-CONTAINING PROTEIN"/>
    <property type="match status" value="1"/>
</dbReference>
<evidence type="ECO:0000256" key="5">
    <source>
        <dbReference type="SAM" id="MobiDB-lite"/>
    </source>
</evidence>
<keyword evidence="8" id="KW-1185">Reference proteome</keyword>
<evidence type="ECO:0000259" key="6">
    <source>
        <dbReference type="PROSITE" id="PS50174"/>
    </source>
</evidence>
<evidence type="ECO:0000256" key="1">
    <source>
        <dbReference type="ARBA" id="ARBA00004123"/>
    </source>
</evidence>
<comment type="subcellular location">
    <subcellularLocation>
        <location evidence="1 4">Nucleus</location>
    </subcellularLocation>
</comment>
<sequence>MPSTDPPSTATGPSKPFSISFGSAKPKSTQPLPPKKRPHSALADLSGSEDEGSGPQLVTAFDQSAGGAINNGILKEQTPLVIQAEKNRDWREESRKKRRKNLLPHEVQAAQSGQIEGQQTAPLGGYEVSKASGLEFVKRDEDGDIQMSEEQLPQESAEQRTPPPKTADDEAMEALLRGEKKSTLRIEGIEADDRNEHEPGESNYSNYRNEDDRFKADVASRPDVATLDAYAAVPVEEFGAALLRGMGWKEGEPIGKRRAGTVTAPDKHRVVERRPALLGIGAKEVPGRVGDEFGAWGKVAKGKRKTDLTYNPVLLKNSVTGEMLTEEELEAKKQKEKEVQKEKDRGKGEDDWRERRDRNLRVDAERKGERLMLEDGRNGDRRQGSDRDEGRRRDRSRSKERRRRDRSRSKESKRRERSRESERSRHSSSRRHSRERERSHHSSSSRRERSRSAERSHRRH</sequence>
<evidence type="ECO:0000313" key="7">
    <source>
        <dbReference type="EMBL" id="KAL2045829.1"/>
    </source>
</evidence>
<keyword evidence="4" id="KW-0507">mRNA processing</keyword>
<feature type="region of interest" description="Disordered" evidence="5">
    <location>
        <begin position="1"/>
        <end position="58"/>
    </location>
</feature>
<feature type="compositionally biased region" description="Basic and acidic residues" evidence="5">
    <location>
        <begin position="408"/>
        <end position="425"/>
    </location>
</feature>
<keyword evidence="4" id="KW-0747">Spliceosome</keyword>